<dbReference type="InterPro" id="IPR001932">
    <property type="entry name" value="PPM-type_phosphatase-like_dom"/>
</dbReference>
<evidence type="ECO:0000256" key="1">
    <source>
        <dbReference type="ARBA" id="ARBA00022801"/>
    </source>
</evidence>
<keyword evidence="1" id="KW-0378">Hydrolase</keyword>
<gene>
    <name evidence="5" type="ORF">GCM10010191_23540</name>
</gene>
<feature type="region of interest" description="Disordered" evidence="2">
    <location>
        <begin position="126"/>
        <end position="147"/>
    </location>
</feature>
<dbReference type="Gene3D" id="3.30.565.10">
    <property type="entry name" value="Histidine kinase-like ATPase, C-terminal domain"/>
    <property type="match status" value="1"/>
</dbReference>
<feature type="compositionally biased region" description="Gly residues" evidence="2">
    <location>
        <begin position="172"/>
        <end position="182"/>
    </location>
</feature>
<dbReference type="Pfam" id="PF13492">
    <property type="entry name" value="GAF_3"/>
    <property type="match status" value="1"/>
</dbReference>
<protein>
    <recommendedName>
        <fullName evidence="7">GAF domain-containing protein</fullName>
    </recommendedName>
</protein>
<dbReference type="InterPro" id="IPR029016">
    <property type="entry name" value="GAF-like_dom_sf"/>
</dbReference>
<dbReference type="InterPro" id="IPR052016">
    <property type="entry name" value="Bact_Sigma-Reg"/>
</dbReference>
<dbReference type="InterPro" id="IPR003018">
    <property type="entry name" value="GAF"/>
</dbReference>
<dbReference type="CDD" id="cd16936">
    <property type="entry name" value="HATPase_RsbW-like"/>
    <property type="match status" value="1"/>
</dbReference>
<dbReference type="EMBL" id="BAAARW010000008">
    <property type="protein sequence ID" value="GAA2413096.1"/>
    <property type="molecule type" value="Genomic_DNA"/>
</dbReference>
<name>A0ABN3IUI7_9ACTN</name>
<keyword evidence="6" id="KW-1185">Reference proteome</keyword>
<dbReference type="InterPro" id="IPR003594">
    <property type="entry name" value="HATPase_dom"/>
</dbReference>
<organism evidence="5 6">
    <name type="scientific">Actinomadura vinacea</name>
    <dbReference type="NCBI Taxonomy" id="115336"/>
    <lineage>
        <taxon>Bacteria</taxon>
        <taxon>Bacillati</taxon>
        <taxon>Actinomycetota</taxon>
        <taxon>Actinomycetes</taxon>
        <taxon>Streptosporangiales</taxon>
        <taxon>Thermomonosporaceae</taxon>
        <taxon>Actinomadura</taxon>
    </lineage>
</organism>
<feature type="compositionally biased region" description="Gly residues" evidence="2">
    <location>
        <begin position="201"/>
        <end position="210"/>
    </location>
</feature>
<dbReference type="SMART" id="SM00331">
    <property type="entry name" value="PP2C_SIG"/>
    <property type="match status" value="1"/>
</dbReference>
<evidence type="ECO:0000313" key="5">
    <source>
        <dbReference type="EMBL" id="GAA2413096.1"/>
    </source>
</evidence>
<dbReference type="SMART" id="SM00065">
    <property type="entry name" value="GAF"/>
    <property type="match status" value="2"/>
</dbReference>
<evidence type="ECO:0008006" key="7">
    <source>
        <dbReference type="Google" id="ProtNLM"/>
    </source>
</evidence>
<accession>A0ABN3IUI7</accession>
<feature type="domain" description="GAF" evidence="3">
    <location>
        <begin position="218"/>
        <end position="354"/>
    </location>
</feature>
<comment type="caution">
    <text evidence="5">The sequence shown here is derived from an EMBL/GenBank/DDBJ whole genome shotgun (WGS) entry which is preliminary data.</text>
</comment>
<dbReference type="Proteomes" id="UP001501231">
    <property type="component" value="Unassembled WGS sequence"/>
</dbReference>
<dbReference type="InterPro" id="IPR036457">
    <property type="entry name" value="PPM-type-like_dom_sf"/>
</dbReference>
<dbReference type="PANTHER" id="PTHR43156">
    <property type="entry name" value="STAGE II SPORULATION PROTEIN E-RELATED"/>
    <property type="match status" value="1"/>
</dbReference>
<feature type="region of interest" description="Disordered" evidence="2">
    <location>
        <begin position="163"/>
        <end position="215"/>
    </location>
</feature>
<dbReference type="PANTHER" id="PTHR43156:SF2">
    <property type="entry name" value="STAGE II SPORULATION PROTEIN E"/>
    <property type="match status" value="1"/>
</dbReference>
<reference evidence="5 6" key="1">
    <citation type="journal article" date="2019" name="Int. J. Syst. Evol. Microbiol.">
        <title>The Global Catalogue of Microorganisms (GCM) 10K type strain sequencing project: providing services to taxonomists for standard genome sequencing and annotation.</title>
        <authorList>
            <consortium name="The Broad Institute Genomics Platform"/>
            <consortium name="The Broad Institute Genome Sequencing Center for Infectious Disease"/>
            <person name="Wu L."/>
            <person name="Ma J."/>
        </authorList>
    </citation>
    <scope>NUCLEOTIDE SEQUENCE [LARGE SCALE GENOMIC DNA]</scope>
    <source>
        <strain evidence="5 6">JCM 3325</strain>
    </source>
</reference>
<dbReference type="Pfam" id="PF01590">
    <property type="entry name" value="GAF"/>
    <property type="match status" value="1"/>
</dbReference>
<evidence type="ECO:0000313" key="6">
    <source>
        <dbReference type="Proteomes" id="UP001501231"/>
    </source>
</evidence>
<feature type="domain" description="PPM-type phosphatase" evidence="4">
    <location>
        <begin position="538"/>
        <end position="764"/>
    </location>
</feature>
<proteinExistence type="predicted"/>
<evidence type="ECO:0000259" key="3">
    <source>
        <dbReference type="SMART" id="SM00065"/>
    </source>
</evidence>
<dbReference type="RefSeq" id="WP_344588795.1">
    <property type="nucleotide sequence ID" value="NZ_BAAARW010000008.1"/>
</dbReference>
<evidence type="ECO:0000256" key="2">
    <source>
        <dbReference type="SAM" id="MobiDB-lite"/>
    </source>
</evidence>
<dbReference type="SUPFAM" id="SSF55781">
    <property type="entry name" value="GAF domain-like"/>
    <property type="match status" value="2"/>
</dbReference>
<dbReference type="Pfam" id="PF07228">
    <property type="entry name" value="SpoIIE"/>
    <property type="match status" value="1"/>
</dbReference>
<sequence length="765" mass="79360">MERQTVSATFPSAATSVADARKFVRRVLADWDMDEAADDAVLATSELATNAVTYAGTSFEVACRLTVDGDILVEVRDLHPTRSLAMPGMNASSGRGLPSIARLAASWGVTYDRRTKGVWFRLPRPGASNGVASPRVSSEGHGTLTGGLDGAAGAAGMAGPGRAGAAFTRPGGLDGAAAGSGRGARDPLGARGRRDADTGAAGSGLPGPGGDRMLRSPAARESLENAVTTVRDVLDADAAAVLLTERDGRLVLGASAGLPGDVPIGELSVVNLGPDARAGSPWVSSDASDPIAAALRARSLAAAPLEAQGRLTGVVVALSSAPGRFEESTATRLGRMADEMSLSLEKARVGELERSWRGWLSFVAEASDLLAGTLDQERTMALVAQLVVPRLSTWCAVYNVSDAGAARLAYVWHADETRSDGLRELLEHADMAPPMDTPGPWHGLATAPQDVRAAAGSTAADQAYAFPLIARGRRIGTIVIGRPAGDRFPRSAVELAEELSRRAALAVDNARLYSEQTAMSSALQRSLLPPAIPDIPGLEVAVVYEPAGEGSEVGGDFYDVFETTGPGGLASSARWRFAIGDVCGTGPQAAAVTGLARHALRILAAEDMSVPDVLARLNRLILAEGERGRLLTLLHGEIAPRARRDGVSIRLTSAGHPPPLVLDPDGKVTEAASPQPLLGVFDGVEFRTETVQLRRGQVLLCVTDGVTERRSGARLLGDGHGLERLLAGCTGLSAGAVAARIQRAVRDFGPEPSGDDVALIVLRAS</sequence>
<feature type="domain" description="GAF" evidence="3">
    <location>
        <begin position="375"/>
        <end position="517"/>
    </location>
</feature>
<dbReference type="Gene3D" id="3.30.450.40">
    <property type="match status" value="2"/>
</dbReference>
<dbReference type="Gene3D" id="3.60.40.10">
    <property type="entry name" value="PPM-type phosphatase domain"/>
    <property type="match status" value="1"/>
</dbReference>
<dbReference type="InterPro" id="IPR036890">
    <property type="entry name" value="HATPase_C_sf"/>
</dbReference>
<evidence type="ECO:0000259" key="4">
    <source>
        <dbReference type="SMART" id="SM00331"/>
    </source>
</evidence>
<dbReference type="Pfam" id="PF13581">
    <property type="entry name" value="HATPase_c_2"/>
    <property type="match status" value="1"/>
</dbReference>